<feature type="compositionally biased region" description="Acidic residues" evidence="1">
    <location>
        <begin position="193"/>
        <end position="202"/>
    </location>
</feature>
<feature type="region of interest" description="Disordered" evidence="1">
    <location>
        <begin position="24"/>
        <end position="228"/>
    </location>
</feature>
<dbReference type="AlphaFoldDB" id="A0AAW0FFN9"/>
<evidence type="ECO:0000313" key="3">
    <source>
        <dbReference type="EMBL" id="KAK7678299.1"/>
    </source>
</evidence>
<feature type="domain" description="DUF6532" evidence="2">
    <location>
        <begin position="378"/>
        <end position="593"/>
    </location>
</feature>
<reference evidence="3 4" key="1">
    <citation type="submission" date="2022-09" db="EMBL/GenBank/DDBJ databases">
        <authorList>
            <person name="Palmer J.M."/>
        </authorList>
    </citation>
    <scope>NUCLEOTIDE SEQUENCE [LARGE SCALE GENOMIC DNA]</scope>
    <source>
        <strain evidence="3 4">DSM 7382</strain>
    </source>
</reference>
<feature type="compositionally biased region" description="Polar residues" evidence="1">
    <location>
        <begin position="62"/>
        <end position="80"/>
    </location>
</feature>
<feature type="compositionally biased region" description="Low complexity" evidence="1">
    <location>
        <begin position="102"/>
        <end position="115"/>
    </location>
</feature>
<name>A0AAW0FFN9_9APHY</name>
<dbReference type="EMBL" id="JASBNA010000073">
    <property type="protein sequence ID" value="KAK7678299.1"/>
    <property type="molecule type" value="Genomic_DNA"/>
</dbReference>
<accession>A0AAW0FFN9</accession>
<feature type="compositionally biased region" description="Basic and acidic residues" evidence="1">
    <location>
        <begin position="29"/>
        <end position="44"/>
    </location>
</feature>
<feature type="compositionally biased region" description="Polar residues" evidence="1">
    <location>
        <begin position="122"/>
        <end position="136"/>
    </location>
</feature>
<proteinExistence type="predicted"/>
<feature type="region of interest" description="Disordered" evidence="1">
    <location>
        <begin position="312"/>
        <end position="331"/>
    </location>
</feature>
<feature type="region of interest" description="Disordered" evidence="1">
    <location>
        <begin position="266"/>
        <end position="293"/>
    </location>
</feature>
<dbReference type="Pfam" id="PF20149">
    <property type="entry name" value="DUF6532"/>
    <property type="match status" value="1"/>
</dbReference>
<feature type="compositionally biased region" description="Polar residues" evidence="1">
    <location>
        <begin position="174"/>
        <end position="185"/>
    </location>
</feature>
<sequence length="639" mass="70827">MPPKSRTAKKTNVADPEVVGALASQYKAKAKDSAQKRRNGRDPEQGTQGSVGPVAGVPGRVTRSTVKATTNGGNNVLNEQANRRKRTDSSANEAVEAKRQRTNGTGNPGTNVGGPSVEKTKNSQATTRSTSNTSKVGKNKPAKTMARYPPAPTAHSGDERDFESMQKAKATGESIISQKLESSTYRLCLTTAAEEESDEDSEGPLPDDSKSQKSDEFESDGSLEELLATAQPGKLALRLQAERPYIPVVDPDVDMVEEVEQRRSSAKQLVTHVQPQRGGKQSSTGLPKQSTAANKHVVEDHIVTSEGDIAMEGSEGDESERLSTRGSSQINDAPTVSAKLRRDPQWPEWTDINWPEKAGQKLQITSQNDPVHRVLDTAIDLLTAVLLFENPWPNILEKDKFSLRTLVDAAKSLEYLEIERRLKLDKDYAKVLAKIPETRFISIRSKLKETAASVIIGMYQLNTSNPEACSARVAQLCNRNENFPLIYRPDPNNNLRHDEDLPFLHPAIIHVFKATPGFWGDHGAIVSRLTNFFEEDDQVYRVPAVFLALVATAVYSALHDWRTGIYPPKADRKFSSEPYANIFDDHMCTLEQLEKNDEESYNSLRAKVYELAYGSNRKVKNNDRDARRTSMKICLDKLK</sequence>
<gene>
    <name evidence="3" type="ORF">QCA50_018647</name>
</gene>
<evidence type="ECO:0000256" key="1">
    <source>
        <dbReference type="SAM" id="MobiDB-lite"/>
    </source>
</evidence>
<evidence type="ECO:0000259" key="2">
    <source>
        <dbReference type="Pfam" id="PF20149"/>
    </source>
</evidence>
<organism evidence="3 4">
    <name type="scientific">Cerrena zonata</name>
    <dbReference type="NCBI Taxonomy" id="2478898"/>
    <lineage>
        <taxon>Eukaryota</taxon>
        <taxon>Fungi</taxon>
        <taxon>Dikarya</taxon>
        <taxon>Basidiomycota</taxon>
        <taxon>Agaricomycotina</taxon>
        <taxon>Agaricomycetes</taxon>
        <taxon>Polyporales</taxon>
        <taxon>Cerrenaceae</taxon>
        <taxon>Cerrena</taxon>
    </lineage>
</organism>
<feature type="compositionally biased region" description="Basic and acidic residues" evidence="1">
    <location>
        <begin position="156"/>
        <end position="166"/>
    </location>
</feature>
<comment type="caution">
    <text evidence="3">The sequence shown here is derived from an EMBL/GenBank/DDBJ whole genome shotgun (WGS) entry which is preliminary data.</text>
</comment>
<dbReference type="InterPro" id="IPR045341">
    <property type="entry name" value="DUF6532"/>
</dbReference>
<evidence type="ECO:0000313" key="4">
    <source>
        <dbReference type="Proteomes" id="UP001385951"/>
    </source>
</evidence>
<keyword evidence="4" id="KW-1185">Reference proteome</keyword>
<protein>
    <recommendedName>
        <fullName evidence="2">DUF6532 domain-containing protein</fullName>
    </recommendedName>
</protein>
<dbReference type="Proteomes" id="UP001385951">
    <property type="component" value="Unassembled WGS sequence"/>
</dbReference>
<feature type="compositionally biased region" description="Basic and acidic residues" evidence="1">
    <location>
        <begin position="207"/>
        <end position="216"/>
    </location>
</feature>